<evidence type="ECO:0000313" key="2">
    <source>
        <dbReference type="Proteomes" id="UP001286313"/>
    </source>
</evidence>
<accession>A0AAE1C0T4</accession>
<protein>
    <submittedName>
        <fullName evidence="1">Uncharacterized protein</fullName>
    </submittedName>
</protein>
<dbReference type="EMBL" id="JAWQEG010005153">
    <property type="protein sequence ID" value="KAK3858964.1"/>
    <property type="molecule type" value="Genomic_DNA"/>
</dbReference>
<organism evidence="1 2">
    <name type="scientific">Petrolisthes cinctipes</name>
    <name type="common">Flat porcelain crab</name>
    <dbReference type="NCBI Taxonomy" id="88211"/>
    <lineage>
        <taxon>Eukaryota</taxon>
        <taxon>Metazoa</taxon>
        <taxon>Ecdysozoa</taxon>
        <taxon>Arthropoda</taxon>
        <taxon>Crustacea</taxon>
        <taxon>Multicrustacea</taxon>
        <taxon>Malacostraca</taxon>
        <taxon>Eumalacostraca</taxon>
        <taxon>Eucarida</taxon>
        <taxon>Decapoda</taxon>
        <taxon>Pleocyemata</taxon>
        <taxon>Anomura</taxon>
        <taxon>Galatheoidea</taxon>
        <taxon>Porcellanidae</taxon>
        <taxon>Petrolisthes</taxon>
    </lineage>
</organism>
<evidence type="ECO:0000313" key="1">
    <source>
        <dbReference type="EMBL" id="KAK3858964.1"/>
    </source>
</evidence>
<dbReference type="AlphaFoldDB" id="A0AAE1C0T4"/>
<reference evidence="1" key="1">
    <citation type="submission" date="2023-10" db="EMBL/GenBank/DDBJ databases">
        <title>Genome assemblies of two species of porcelain crab, Petrolisthes cinctipes and Petrolisthes manimaculis (Anomura: Porcellanidae).</title>
        <authorList>
            <person name="Angst P."/>
        </authorList>
    </citation>
    <scope>NUCLEOTIDE SEQUENCE</scope>
    <source>
        <strain evidence="1">PB745_01</strain>
        <tissue evidence="1">Gill</tissue>
    </source>
</reference>
<dbReference type="Proteomes" id="UP001286313">
    <property type="component" value="Unassembled WGS sequence"/>
</dbReference>
<gene>
    <name evidence="1" type="ORF">Pcinc_034877</name>
</gene>
<sequence>MADSRSDAFKTPGIRLLIRLPPSRNANTVDAAQVYRATAGTDVLTEHLHACSARSSILTKGTTFSLSLSPNHCDTRTFPHPSIMPKMPKNGKKCGVVLVQQFD</sequence>
<keyword evidence="2" id="KW-1185">Reference proteome</keyword>
<proteinExistence type="predicted"/>
<name>A0AAE1C0T4_PETCI</name>
<comment type="caution">
    <text evidence="1">The sequence shown here is derived from an EMBL/GenBank/DDBJ whole genome shotgun (WGS) entry which is preliminary data.</text>
</comment>